<dbReference type="Pfam" id="PF13516">
    <property type="entry name" value="LRR_6"/>
    <property type="match status" value="4"/>
</dbReference>
<dbReference type="Gene3D" id="3.80.10.10">
    <property type="entry name" value="Ribonuclease Inhibitor"/>
    <property type="match status" value="2"/>
</dbReference>
<dbReference type="AlphaFoldDB" id="A0ABD3QAD3"/>
<comment type="caution">
    <text evidence="2">The sequence shown here is derived from an EMBL/GenBank/DDBJ whole genome shotgun (WGS) entry which is preliminary data.</text>
</comment>
<dbReference type="InterPro" id="IPR032675">
    <property type="entry name" value="LRR_dom_sf"/>
</dbReference>
<dbReference type="PANTHER" id="PTHR24111">
    <property type="entry name" value="LEUCINE-RICH REPEAT-CONTAINING PROTEIN 34"/>
    <property type="match status" value="1"/>
</dbReference>
<dbReference type="SMART" id="SM00368">
    <property type="entry name" value="LRR_RI"/>
    <property type="match status" value="7"/>
</dbReference>
<dbReference type="PANTHER" id="PTHR24111:SF0">
    <property type="entry name" value="LEUCINE-RICH REPEAT-CONTAINING PROTEIN"/>
    <property type="match status" value="1"/>
</dbReference>
<dbReference type="SUPFAM" id="SSF52047">
    <property type="entry name" value="RNI-like"/>
    <property type="match status" value="2"/>
</dbReference>
<organism evidence="2 3">
    <name type="scientific">Cyclotella cryptica</name>
    <dbReference type="NCBI Taxonomy" id="29204"/>
    <lineage>
        <taxon>Eukaryota</taxon>
        <taxon>Sar</taxon>
        <taxon>Stramenopiles</taxon>
        <taxon>Ochrophyta</taxon>
        <taxon>Bacillariophyta</taxon>
        <taxon>Coscinodiscophyceae</taxon>
        <taxon>Thalassiosirophycidae</taxon>
        <taxon>Stephanodiscales</taxon>
        <taxon>Stephanodiscaceae</taxon>
        <taxon>Cyclotella</taxon>
    </lineage>
</organism>
<evidence type="ECO:0000313" key="3">
    <source>
        <dbReference type="Proteomes" id="UP001516023"/>
    </source>
</evidence>
<name>A0ABD3QAD3_9STRA</name>
<reference evidence="2 3" key="1">
    <citation type="journal article" date="2020" name="G3 (Bethesda)">
        <title>Improved Reference Genome for Cyclotella cryptica CCMP332, a Model for Cell Wall Morphogenesis, Salinity Adaptation, and Lipid Production in Diatoms (Bacillariophyta).</title>
        <authorList>
            <person name="Roberts W.R."/>
            <person name="Downey K.M."/>
            <person name="Ruck E.C."/>
            <person name="Traller J.C."/>
            <person name="Alverson A.J."/>
        </authorList>
    </citation>
    <scope>NUCLEOTIDE SEQUENCE [LARGE SCALE GENOMIC DNA]</scope>
    <source>
        <strain evidence="2 3">CCMP332</strain>
    </source>
</reference>
<proteinExistence type="predicted"/>
<sequence length="633" mass="70845">MNEMWQEFADALRNCGFDGIELFEVSKVQLSRSVMDLLMPVLATKNITSLSLNRTDFGFDGYLALSTFLNEKTPLLRLELVGNKLDCVAVGIRFFESVGAHPSLQSMKLEDCGIGNDTGLLSALADTFENLSSLDLRGNEIGTKGVEQICNSLSKNPSLERLNLRDNDINDTDVILVAVSLARNTNLRWLCLQDTDITDEGIMRLINSLFNTSSSEAVELSNHTCQIHVGRDKTKLSLGCINWINRYTVIEKNLKEKVAVFLEFKRNLQSKRLLPNPGDIRDHVNDQYLIINERNAQFKKAGKDALLYLTGASPTRQESPRVKFSYNHLRSISYDRKYCKAILTFQEELQQLIASLRNGKDPTTTESCFFVWAKGGTCLKIKLHFFVPLNGQYQLLYRDELLECWKDLSDAIANCPFKQISLLEINNIQIKTAILEVLLPAVAKKDISILSFKTNNLGCDEISVLATFVSSNNTLESLEISGSTLSNPKQAKLLSTAICKSRSLKRLKVEKCALGQNVSVLIEVAKAMNHLLYVYLSGNDIGSNGATVISDVLAKNPPITELYLNDNELMDHDLVPIAQALRSNSNLRCLYIRENLLTSVGDDILTKAMWDGTNFITACASNHTCRIFETKRR</sequence>
<dbReference type="InterPro" id="IPR001611">
    <property type="entry name" value="Leu-rich_rpt"/>
</dbReference>
<accession>A0ABD3QAD3</accession>
<dbReference type="Proteomes" id="UP001516023">
    <property type="component" value="Unassembled WGS sequence"/>
</dbReference>
<keyword evidence="1" id="KW-0677">Repeat</keyword>
<evidence type="ECO:0000313" key="2">
    <source>
        <dbReference type="EMBL" id="KAL3796939.1"/>
    </source>
</evidence>
<protein>
    <submittedName>
        <fullName evidence="2">Uncharacterized protein</fullName>
    </submittedName>
</protein>
<gene>
    <name evidence="2" type="ORF">HJC23_000692</name>
</gene>
<dbReference type="InterPro" id="IPR052201">
    <property type="entry name" value="LRR-containing_regulator"/>
</dbReference>
<dbReference type="EMBL" id="JABMIG020000058">
    <property type="protein sequence ID" value="KAL3796939.1"/>
    <property type="molecule type" value="Genomic_DNA"/>
</dbReference>
<keyword evidence="3" id="KW-1185">Reference proteome</keyword>
<evidence type="ECO:0000256" key="1">
    <source>
        <dbReference type="ARBA" id="ARBA00022737"/>
    </source>
</evidence>